<proteinExistence type="predicted"/>
<evidence type="ECO:0000313" key="2">
    <source>
        <dbReference type="Proteomes" id="UP001180487"/>
    </source>
</evidence>
<comment type="caution">
    <text evidence="1">The sequence shown here is derived from an EMBL/GenBank/DDBJ whole genome shotgun (WGS) entry which is preliminary data.</text>
</comment>
<accession>A0ABU2CBL9</accession>
<gene>
    <name evidence="1" type="ORF">J2X19_003403</name>
</gene>
<sequence>MFSIMNKNNSIAAGKYLLSPLTREQADGRFGSSVSIRNGSHDRVMRFVALFDDATTATQYAVEQGLQWVRARHANPSAAHA</sequence>
<organism evidence="1 2">
    <name type="scientific">Rhodoferax ferrireducens</name>
    <dbReference type="NCBI Taxonomy" id="192843"/>
    <lineage>
        <taxon>Bacteria</taxon>
        <taxon>Pseudomonadati</taxon>
        <taxon>Pseudomonadota</taxon>
        <taxon>Betaproteobacteria</taxon>
        <taxon>Burkholderiales</taxon>
        <taxon>Comamonadaceae</taxon>
        <taxon>Rhodoferax</taxon>
    </lineage>
</organism>
<name>A0ABU2CBL9_9BURK</name>
<dbReference type="EMBL" id="JAVDXT010000003">
    <property type="protein sequence ID" value="MDR7378709.1"/>
    <property type="molecule type" value="Genomic_DNA"/>
</dbReference>
<evidence type="ECO:0000313" key="1">
    <source>
        <dbReference type="EMBL" id="MDR7378709.1"/>
    </source>
</evidence>
<protein>
    <submittedName>
        <fullName evidence="1">Uncharacterized protein</fullName>
    </submittedName>
</protein>
<dbReference type="Proteomes" id="UP001180487">
    <property type="component" value="Unassembled WGS sequence"/>
</dbReference>
<reference evidence="1 2" key="1">
    <citation type="submission" date="2023-07" db="EMBL/GenBank/DDBJ databases">
        <title>Sorghum-associated microbial communities from plants grown in Nebraska, USA.</title>
        <authorList>
            <person name="Schachtman D."/>
        </authorList>
    </citation>
    <scope>NUCLEOTIDE SEQUENCE [LARGE SCALE GENOMIC DNA]</scope>
    <source>
        <strain evidence="1 2">BE313</strain>
    </source>
</reference>
<keyword evidence="2" id="KW-1185">Reference proteome</keyword>